<dbReference type="InterPro" id="IPR013461">
    <property type="entry name" value="ClpA"/>
</dbReference>
<keyword evidence="9" id="KW-0378">Hydrolase</keyword>
<dbReference type="EMBL" id="CP003065">
    <property type="protein sequence ID" value="AEV69558.1"/>
    <property type="molecule type" value="Genomic_DNA"/>
</dbReference>
<dbReference type="KEGG" id="ccl:Clocl_3023"/>
<dbReference type="SMART" id="SM01086">
    <property type="entry name" value="ClpB_D2-small"/>
    <property type="match status" value="1"/>
</dbReference>
<feature type="domain" description="Clp ATPase C-terminal" evidence="8">
    <location>
        <begin position="660"/>
        <end position="749"/>
    </location>
</feature>
<dbReference type="InterPro" id="IPR003593">
    <property type="entry name" value="AAA+_ATPase"/>
</dbReference>
<dbReference type="EC" id="3.4.21.92" evidence="9"/>
<comment type="similarity">
    <text evidence="5">Belongs to the ClpA/ClpB family.</text>
</comment>
<dbReference type="Pfam" id="PF17871">
    <property type="entry name" value="AAA_lid_9"/>
    <property type="match status" value="1"/>
</dbReference>
<dbReference type="PANTHER" id="PTHR11638:SF111">
    <property type="entry name" value="ATP-DEPENDENT CLP PROTEASE ATP-BINDING SUBUNIT CLPA"/>
    <property type="match status" value="1"/>
</dbReference>
<accession>G8LUC6</accession>
<dbReference type="GO" id="GO:0005524">
    <property type="term" value="F:ATP binding"/>
    <property type="evidence" value="ECO:0007669"/>
    <property type="project" value="UniProtKB-KW"/>
</dbReference>
<dbReference type="CDD" id="cd19499">
    <property type="entry name" value="RecA-like_ClpB_Hsp104-like"/>
    <property type="match status" value="1"/>
</dbReference>
<dbReference type="HOGENOM" id="CLU_005070_4_1_9"/>
<dbReference type="Pfam" id="PF00004">
    <property type="entry name" value="AAA"/>
    <property type="match status" value="1"/>
</dbReference>
<dbReference type="Gene3D" id="1.10.1780.10">
    <property type="entry name" value="Clp, N-terminal domain"/>
    <property type="match status" value="1"/>
</dbReference>
<evidence type="ECO:0000313" key="9">
    <source>
        <dbReference type="EMBL" id="AEV69558.1"/>
    </source>
</evidence>
<dbReference type="SMART" id="SM00382">
    <property type="entry name" value="AAA"/>
    <property type="match status" value="2"/>
</dbReference>
<dbReference type="InterPro" id="IPR027417">
    <property type="entry name" value="P-loop_NTPase"/>
</dbReference>
<keyword evidence="9" id="KW-0645">Protease</keyword>
<evidence type="ECO:0000256" key="1">
    <source>
        <dbReference type="ARBA" id="ARBA00022737"/>
    </source>
</evidence>
<keyword evidence="3 5" id="KW-0067">ATP-binding</keyword>
<dbReference type="Pfam" id="PF10431">
    <property type="entry name" value="ClpB_D2-small"/>
    <property type="match status" value="1"/>
</dbReference>
<sequence>MKLDDTANRILMAAYNEAKYNGHEYFTPEHILYASLFFDEGAAIIENCGANVEVIKKELINFFNDNMPLVENADPIESVGVNNIMQNTAYHCMSSGRDTIRIGDIIAALFNEKESFASYILQKNGVRRLDVLRYISHGSSLVPKSGISSLKPLRTSENTDRQEDEPQSEQSEFLRNYTIELVEKARKGKIDPLIGREDILERTIQVLSRRLKNNPIHVGDPGVGKTAITEGLARLIVEKKVPKSLMNSKIYYLDMGSLLAGTKYRGDFEERMKKVLNEIQSQENAIVYIDEIHTIVGAGSVSDGSMDASNIIKPFLTQGNLRFIGSTTYDEYKKYFEKDRALSRRFQKIDVPEPSIEDTYKILKGLKDRYEDYHKVRYTDEALKLAAELSAKYIQDRHLPDKAIDVIDETAAYVRLHCEDEDKIITIKEKDIERTVSAIAKIPQKSVSSSEIRQLKNLDKKIKKEIFGQDKAIDTVVDAIKRSRAGFNEPEKPVASLLFVGPTGVGKTELCKQLSSMLGIPLIRFDMSEYQEKHTVARLIGAPPGYVGYEEGGLLTDAIRKTPYCVLLLDEIEKAHSDIYNVLLQIMDYATLTDNTGKKADFRNVILIMTSNAGAREVGKAMIGFDNRTVERSAIMKEVERIFSPEFRNRLDAIAVFNHINEEMALLIAKKAMKKFEEKLKPKNIKLSVTPDFYKWLAQKGLSSNYGAREILRIVQDKVKTYFVDEVLFGQLSSGGTAIVDVVNDEVKITKKLR</sequence>
<dbReference type="Pfam" id="PF02861">
    <property type="entry name" value="Clp_N"/>
    <property type="match status" value="1"/>
</dbReference>
<dbReference type="InterPro" id="IPR004176">
    <property type="entry name" value="Clp_R_N"/>
</dbReference>
<dbReference type="InterPro" id="IPR019489">
    <property type="entry name" value="Clp_ATPase_C"/>
</dbReference>
<name>G8LUC6_ACECE</name>
<dbReference type="GO" id="GO:0043335">
    <property type="term" value="P:protein unfolding"/>
    <property type="evidence" value="ECO:0007669"/>
    <property type="project" value="InterPro"/>
</dbReference>
<keyword evidence="4 5" id="KW-0143">Chaperone</keyword>
<protein>
    <submittedName>
        <fullName evidence="9">ATP-dependent Clp protease ATP-binding subunit ClpA</fullName>
        <ecNumber evidence="9">3.4.21.92</ecNumber>
    </submittedName>
</protein>
<evidence type="ECO:0000256" key="2">
    <source>
        <dbReference type="ARBA" id="ARBA00022741"/>
    </source>
</evidence>
<dbReference type="Proteomes" id="UP000005435">
    <property type="component" value="Chromosome"/>
</dbReference>
<evidence type="ECO:0000259" key="7">
    <source>
        <dbReference type="SMART" id="SM00382"/>
    </source>
</evidence>
<feature type="region of interest" description="Disordered" evidence="6">
    <location>
        <begin position="146"/>
        <end position="171"/>
    </location>
</feature>
<dbReference type="InterPro" id="IPR036628">
    <property type="entry name" value="Clp_N_dom_sf"/>
</dbReference>
<evidence type="ECO:0000313" key="10">
    <source>
        <dbReference type="Proteomes" id="UP000005435"/>
    </source>
</evidence>
<dbReference type="STRING" id="720554.Clocl_3023"/>
<dbReference type="PROSITE" id="PS00870">
    <property type="entry name" value="CLPAB_1"/>
    <property type="match status" value="1"/>
</dbReference>
<dbReference type="Pfam" id="PF07724">
    <property type="entry name" value="AAA_2"/>
    <property type="match status" value="1"/>
</dbReference>
<dbReference type="GO" id="GO:0016887">
    <property type="term" value="F:ATP hydrolysis activity"/>
    <property type="evidence" value="ECO:0007669"/>
    <property type="project" value="InterPro"/>
</dbReference>
<dbReference type="eggNOG" id="COG0542">
    <property type="taxonomic scope" value="Bacteria"/>
</dbReference>
<dbReference type="PRINTS" id="PR00300">
    <property type="entry name" value="CLPPROTEASEA"/>
</dbReference>
<dbReference type="NCBIfam" id="TIGR02639">
    <property type="entry name" value="ClpA"/>
    <property type="match status" value="1"/>
</dbReference>
<dbReference type="GO" id="GO:0005737">
    <property type="term" value="C:cytoplasm"/>
    <property type="evidence" value="ECO:0007669"/>
    <property type="project" value="TreeGrafter"/>
</dbReference>
<evidence type="ECO:0000256" key="4">
    <source>
        <dbReference type="ARBA" id="ARBA00023186"/>
    </source>
</evidence>
<evidence type="ECO:0000256" key="3">
    <source>
        <dbReference type="ARBA" id="ARBA00022840"/>
    </source>
</evidence>
<gene>
    <name evidence="9" type="ordered locus">Clocl_3023</name>
</gene>
<keyword evidence="10" id="KW-1185">Reference proteome</keyword>
<dbReference type="RefSeq" id="WP_014256104.1">
    <property type="nucleotide sequence ID" value="NC_016627.1"/>
</dbReference>
<keyword evidence="2 5" id="KW-0547">Nucleotide-binding</keyword>
<dbReference type="SUPFAM" id="SSF52540">
    <property type="entry name" value="P-loop containing nucleoside triphosphate hydrolases"/>
    <property type="match status" value="2"/>
</dbReference>
<dbReference type="InterPro" id="IPR003959">
    <property type="entry name" value="ATPase_AAA_core"/>
</dbReference>
<reference evidence="10" key="1">
    <citation type="submission" date="2011-12" db="EMBL/GenBank/DDBJ databases">
        <title>Complete sequence of Clostridium clariflavum DSM 19732.</title>
        <authorList>
            <consortium name="US DOE Joint Genome Institute"/>
            <person name="Lucas S."/>
            <person name="Han J."/>
            <person name="Lapidus A."/>
            <person name="Cheng J.-F."/>
            <person name="Goodwin L."/>
            <person name="Pitluck S."/>
            <person name="Peters L."/>
            <person name="Teshima H."/>
            <person name="Detter J.C."/>
            <person name="Han C."/>
            <person name="Tapia R."/>
            <person name="Land M."/>
            <person name="Hauser L."/>
            <person name="Kyrpides N."/>
            <person name="Ivanova N."/>
            <person name="Pagani I."/>
            <person name="Kitzmiller T."/>
            <person name="Lynd L."/>
            <person name="Izquierdo J."/>
            <person name="Woyke T."/>
        </authorList>
    </citation>
    <scope>NUCLEOTIDE SEQUENCE [LARGE SCALE GENOMIC DNA]</scope>
    <source>
        <strain evidence="10">DSM 19732 / NBRC 101661 / EBR45</strain>
    </source>
</reference>
<keyword evidence="1" id="KW-0677">Repeat</keyword>
<dbReference type="GO" id="GO:0034605">
    <property type="term" value="P:cellular response to heat"/>
    <property type="evidence" value="ECO:0007669"/>
    <property type="project" value="TreeGrafter"/>
</dbReference>
<dbReference type="FunFam" id="3.40.50.300:FF:000025">
    <property type="entry name" value="ATP-dependent Clp protease subunit"/>
    <property type="match status" value="1"/>
</dbReference>
<dbReference type="InterPro" id="IPR018368">
    <property type="entry name" value="ClpA/B_CS1"/>
</dbReference>
<dbReference type="PROSITE" id="PS00871">
    <property type="entry name" value="CLPAB_2"/>
    <property type="match status" value="1"/>
</dbReference>
<organism evidence="9 10">
    <name type="scientific">Acetivibrio clariflavus (strain DSM 19732 / NBRC 101661 / EBR45)</name>
    <name type="common">Clostridium clariflavum</name>
    <dbReference type="NCBI Taxonomy" id="720554"/>
    <lineage>
        <taxon>Bacteria</taxon>
        <taxon>Bacillati</taxon>
        <taxon>Bacillota</taxon>
        <taxon>Clostridia</taxon>
        <taxon>Eubacteriales</taxon>
        <taxon>Oscillospiraceae</taxon>
        <taxon>Acetivibrio</taxon>
    </lineage>
</organism>
<dbReference type="InterPro" id="IPR001270">
    <property type="entry name" value="ClpA/B"/>
</dbReference>
<proteinExistence type="inferred from homology"/>
<dbReference type="InterPro" id="IPR028299">
    <property type="entry name" value="ClpA/B_CS2"/>
</dbReference>
<evidence type="ECO:0000256" key="5">
    <source>
        <dbReference type="RuleBase" id="RU004432"/>
    </source>
</evidence>
<dbReference type="GO" id="GO:0006508">
    <property type="term" value="P:proteolysis"/>
    <property type="evidence" value="ECO:0007669"/>
    <property type="project" value="UniProtKB-KW"/>
</dbReference>
<dbReference type="SUPFAM" id="SSF81923">
    <property type="entry name" value="Double Clp-N motif"/>
    <property type="match status" value="1"/>
</dbReference>
<feature type="domain" description="AAA+ ATPase" evidence="7">
    <location>
        <begin position="493"/>
        <end position="643"/>
    </location>
</feature>
<feature type="domain" description="AAA+ ATPase" evidence="7">
    <location>
        <begin position="212"/>
        <end position="357"/>
    </location>
</feature>
<reference evidence="9 10" key="2">
    <citation type="journal article" date="2012" name="Stand. Genomic Sci.">
        <title>Complete Genome Sequence of Clostridium clariflavum DSM 19732.</title>
        <authorList>
            <person name="Izquierdo J.A."/>
            <person name="Goodwin L."/>
            <person name="Davenport K.W."/>
            <person name="Teshima H."/>
            <person name="Bruce D."/>
            <person name="Detter C."/>
            <person name="Tapia R."/>
            <person name="Han S."/>
            <person name="Land M."/>
            <person name="Hauser L."/>
            <person name="Jeffries C.D."/>
            <person name="Han J."/>
            <person name="Pitluck S."/>
            <person name="Nolan M."/>
            <person name="Chen A."/>
            <person name="Huntemann M."/>
            <person name="Mavromatis K."/>
            <person name="Mikhailova N."/>
            <person name="Liolios K."/>
            <person name="Woyke T."/>
            <person name="Lynd L.R."/>
        </authorList>
    </citation>
    <scope>NUCLEOTIDE SEQUENCE [LARGE SCALE GENOMIC DNA]</scope>
    <source>
        <strain evidence="10">DSM 19732 / NBRC 101661 / EBR45</strain>
    </source>
</reference>
<dbReference type="AlphaFoldDB" id="G8LUC6"/>
<dbReference type="Gene3D" id="3.40.50.300">
    <property type="entry name" value="P-loop containing nucleotide triphosphate hydrolases"/>
    <property type="match status" value="2"/>
</dbReference>
<dbReference type="GO" id="GO:0004252">
    <property type="term" value="F:serine-type endopeptidase activity"/>
    <property type="evidence" value="ECO:0007669"/>
    <property type="project" value="UniProtKB-EC"/>
</dbReference>
<dbReference type="PANTHER" id="PTHR11638">
    <property type="entry name" value="ATP-DEPENDENT CLP PROTEASE"/>
    <property type="match status" value="1"/>
</dbReference>
<dbReference type="CDD" id="cd00009">
    <property type="entry name" value="AAA"/>
    <property type="match status" value="1"/>
</dbReference>
<evidence type="ECO:0000259" key="8">
    <source>
        <dbReference type="SMART" id="SM01086"/>
    </source>
</evidence>
<evidence type="ECO:0000256" key="6">
    <source>
        <dbReference type="SAM" id="MobiDB-lite"/>
    </source>
</evidence>
<dbReference type="InterPro" id="IPR041546">
    <property type="entry name" value="ClpA/ClpB_AAA_lid"/>
</dbReference>
<dbReference type="OrthoDB" id="9803641at2"/>
<dbReference type="InterPro" id="IPR050130">
    <property type="entry name" value="ClpA_ClpB"/>
</dbReference>
<dbReference type="Gene3D" id="1.10.8.60">
    <property type="match status" value="2"/>
</dbReference>
<dbReference type="FunFam" id="3.40.50.300:FF:000010">
    <property type="entry name" value="Chaperone clpB 1, putative"/>
    <property type="match status" value="1"/>
</dbReference>